<feature type="signal peptide" evidence="2">
    <location>
        <begin position="1"/>
        <end position="22"/>
    </location>
</feature>
<keyword evidence="1 2" id="KW-0732">Signal</keyword>
<dbReference type="eggNOG" id="ENOG503332M">
    <property type="taxonomic scope" value="Bacteria"/>
</dbReference>
<keyword evidence="5" id="KW-1185">Reference proteome</keyword>
<dbReference type="NCBIfam" id="TIGR04183">
    <property type="entry name" value="Por_Secre_tail"/>
    <property type="match status" value="1"/>
</dbReference>
<dbReference type="Pfam" id="PF18962">
    <property type="entry name" value="Por_Secre_tail"/>
    <property type="match status" value="1"/>
</dbReference>
<proteinExistence type="predicted"/>
<evidence type="ECO:0000259" key="3">
    <source>
        <dbReference type="Pfam" id="PF18962"/>
    </source>
</evidence>
<dbReference type="STRING" id="1121899.GCA_000430025_01575"/>
<dbReference type="EMBL" id="JRLW01000002">
    <property type="protein sequence ID" value="KGO90476.1"/>
    <property type="molecule type" value="Genomic_DNA"/>
</dbReference>
<name>A0A0A2MFU1_9FLAO</name>
<dbReference type="AlphaFoldDB" id="A0A0A2MFU1"/>
<protein>
    <submittedName>
        <fullName evidence="4">Secretion protein</fullName>
    </submittedName>
</protein>
<evidence type="ECO:0000313" key="5">
    <source>
        <dbReference type="Proteomes" id="UP000030121"/>
    </source>
</evidence>
<reference evidence="4 5" key="1">
    <citation type="submission" date="2013-09" db="EMBL/GenBank/DDBJ databases">
        <authorList>
            <person name="Zeng Z."/>
            <person name="Chen C."/>
        </authorList>
    </citation>
    <scope>NUCLEOTIDE SEQUENCE [LARGE SCALE GENOMIC DNA]</scope>
    <source>
        <strain evidence="4 5">GH29-5</strain>
    </source>
</reference>
<feature type="chain" id="PRO_5001991366" evidence="2">
    <location>
        <begin position="23"/>
        <end position="113"/>
    </location>
</feature>
<feature type="domain" description="Secretion system C-terminal sorting" evidence="3">
    <location>
        <begin position="43"/>
        <end position="112"/>
    </location>
</feature>
<accession>A0A0A2MFU1</accession>
<organism evidence="4 5">
    <name type="scientific">Flavobacterium suncheonense GH29-5 = DSM 17707</name>
    <dbReference type="NCBI Taxonomy" id="1121899"/>
    <lineage>
        <taxon>Bacteria</taxon>
        <taxon>Pseudomonadati</taxon>
        <taxon>Bacteroidota</taxon>
        <taxon>Flavobacteriia</taxon>
        <taxon>Flavobacteriales</taxon>
        <taxon>Flavobacteriaceae</taxon>
        <taxon>Flavobacterium</taxon>
    </lineage>
</organism>
<dbReference type="InterPro" id="IPR026444">
    <property type="entry name" value="Secre_tail"/>
</dbReference>
<sequence>MKKNYLYIILIATFLFTLGASAQESKGTSNGKIQENTIEGLSIYPNPVSGDRIFISTKANTEKEVEIFDVLGKRVLQANLTNKELYIGTISPGVYIIKIKEGDAAATRKLIIR</sequence>
<dbReference type="OrthoDB" id="862563at2"/>
<comment type="caution">
    <text evidence="4">The sequence shown here is derived from an EMBL/GenBank/DDBJ whole genome shotgun (WGS) entry which is preliminary data.</text>
</comment>
<gene>
    <name evidence="4" type="ORF">Q764_02680</name>
</gene>
<evidence type="ECO:0000313" key="4">
    <source>
        <dbReference type="EMBL" id="KGO90476.1"/>
    </source>
</evidence>
<evidence type="ECO:0000256" key="2">
    <source>
        <dbReference type="SAM" id="SignalP"/>
    </source>
</evidence>
<dbReference type="RefSeq" id="WP_026980031.1">
    <property type="nucleotide sequence ID" value="NZ_AUCZ01000007.1"/>
</dbReference>
<evidence type="ECO:0000256" key="1">
    <source>
        <dbReference type="ARBA" id="ARBA00022729"/>
    </source>
</evidence>
<dbReference type="Proteomes" id="UP000030121">
    <property type="component" value="Unassembled WGS sequence"/>
</dbReference>